<evidence type="ECO:0000256" key="2">
    <source>
        <dbReference type="SAM" id="MobiDB-lite"/>
    </source>
</evidence>
<evidence type="ECO:0000256" key="1">
    <source>
        <dbReference type="ARBA" id="ARBA00007031"/>
    </source>
</evidence>
<comment type="caution">
    <text evidence="3">The sequence shown here is derived from an EMBL/GenBank/DDBJ whole genome shotgun (WGS) entry which is preliminary data.</text>
</comment>
<accession>A0ABQ0C5B9</accession>
<gene>
    <name evidence="3" type="primary">ros</name>
    <name evidence="3" type="ORF">SIID45300_00376</name>
</gene>
<comment type="similarity">
    <text evidence="1">Belongs to the ros/MucR family.</text>
</comment>
<protein>
    <submittedName>
        <fullName evidence="3">Transcriptional regulatory protein ros</fullName>
    </submittedName>
</protein>
<dbReference type="Proteomes" id="UP001628193">
    <property type="component" value="Unassembled WGS sequence"/>
</dbReference>
<evidence type="ECO:0000313" key="3">
    <source>
        <dbReference type="EMBL" id="GAB0056076.1"/>
    </source>
</evidence>
<dbReference type="InterPro" id="IPR008807">
    <property type="entry name" value="ROS_MUCR"/>
</dbReference>
<organism evidence="3 4">
    <name type="scientific">Candidatus Magnetaquiglobus chichijimensis</name>
    <dbReference type="NCBI Taxonomy" id="3141448"/>
    <lineage>
        <taxon>Bacteria</taxon>
        <taxon>Pseudomonadati</taxon>
        <taxon>Pseudomonadota</taxon>
        <taxon>Magnetococcia</taxon>
        <taxon>Magnetococcales</taxon>
        <taxon>Candidatus Magnetaquicoccaceae</taxon>
        <taxon>Candidatus Magnetaquiglobus</taxon>
    </lineage>
</organism>
<dbReference type="Gene3D" id="1.10.10.1550">
    <property type="entry name" value="ROS/MUCR transcriptional regulator protein"/>
    <property type="match status" value="1"/>
</dbReference>
<dbReference type="Pfam" id="PF05443">
    <property type="entry name" value="ROS_MUCR"/>
    <property type="match status" value="1"/>
</dbReference>
<evidence type="ECO:0000313" key="4">
    <source>
        <dbReference type="Proteomes" id="UP001628193"/>
    </source>
</evidence>
<feature type="region of interest" description="Disordered" evidence="2">
    <location>
        <begin position="42"/>
        <end position="80"/>
    </location>
</feature>
<name>A0ABQ0C5B9_9PROT</name>
<dbReference type="InterPro" id="IPR041920">
    <property type="entry name" value="ROS/MUCR_sf"/>
</dbReference>
<dbReference type="EMBL" id="BAAFGK010000001">
    <property type="protein sequence ID" value="GAB0056076.1"/>
    <property type="molecule type" value="Genomic_DNA"/>
</dbReference>
<reference evidence="3 4" key="1">
    <citation type="submission" date="2024-09" db="EMBL/GenBank/DDBJ databases">
        <title>Draft genome sequence of Candidatus Magnetaquicoccaceae bacterium FCR-1.</title>
        <authorList>
            <person name="Shimoshige H."/>
            <person name="Shimamura S."/>
            <person name="Taoka A."/>
            <person name="Kobayashi H."/>
            <person name="Maekawa T."/>
        </authorList>
    </citation>
    <scope>NUCLEOTIDE SEQUENCE [LARGE SCALE GENOMIC DNA]</scope>
    <source>
        <strain evidence="3 4">FCR-1</strain>
    </source>
</reference>
<proteinExistence type="inferred from homology"/>
<feature type="compositionally biased region" description="Polar residues" evidence="2">
    <location>
        <begin position="42"/>
        <end position="51"/>
    </location>
</feature>
<keyword evidence="4" id="KW-1185">Reference proteome</keyword>
<sequence>MSSDLLKHAAEIIEAYVSNNEVQARELPALLREVYSTLNDLASNGSASTSRDAAPTPENDEDEPASPIMTSGDSKKPQPFVPIDQAVTEDAVICLICGKPCKALKGHLTRSHKMDFDEYRAMFDLDKSFPMVAPSYSDKRRSLAIEAGLGDKLRDSRRKDHDA</sequence>